<dbReference type="SUPFAM" id="SSF48452">
    <property type="entry name" value="TPR-like"/>
    <property type="match status" value="1"/>
</dbReference>
<dbReference type="InterPro" id="IPR011990">
    <property type="entry name" value="TPR-like_helical_dom_sf"/>
</dbReference>
<reference evidence="3 4" key="1">
    <citation type="submission" date="2017-02" db="EMBL/GenBank/DDBJ databases">
        <authorList>
            <person name="Peterson S.W."/>
        </authorList>
    </citation>
    <scope>NUCLEOTIDE SEQUENCE [LARGE SCALE GENOMIC DNA]</scope>
    <source>
        <strain evidence="3 4">ATCC 27749</strain>
    </source>
</reference>
<accession>A0A1T4XN12</accession>
<organism evidence="3 4">
    <name type="scientific">Gemmiger formicilis</name>
    <dbReference type="NCBI Taxonomy" id="745368"/>
    <lineage>
        <taxon>Bacteria</taxon>
        <taxon>Bacillati</taxon>
        <taxon>Bacillota</taxon>
        <taxon>Clostridia</taxon>
        <taxon>Eubacteriales</taxon>
        <taxon>Gemmiger</taxon>
    </lineage>
</organism>
<proteinExistence type="predicted"/>
<dbReference type="Pfam" id="PF00226">
    <property type="entry name" value="DnaJ"/>
    <property type="match status" value="1"/>
</dbReference>
<dbReference type="PRINTS" id="PR00625">
    <property type="entry name" value="JDOMAIN"/>
</dbReference>
<protein>
    <submittedName>
        <fullName evidence="3">Molecular chaperone DnaJ</fullName>
    </submittedName>
</protein>
<dbReference type="Gene3D" id="1.10.287.110">
    <property type="entry name" value="DnaJ domain"/>
    <property type="match status" value="1"/>
</dbReference>
<gene>
    <name evidence="3" type="ORF">SAMN02745178_02081</name>
</gene>
<keyword evidence="1" id="KW-0235">DNA replication</keyword>
<dbReference type="AlphaFoldDB" id="A0A1T4XN12"/>
<dbReference type="Proteomes" id="UP000190286">
    <property type="component" value="Unassembled WGS sequence"/>
</dbReference>
<dbReference type="SMART" id="SM00271">
    <property type="entry name" value="DnaJ"/>
    <property type="match status" value="1"/>
</dbReference>
<name>A0A1T4XN12_9FIRM</name>
<dbReference type="InterPro" id="IPR001623">
    <property type="entry name" value="DnaJ_domain"/>
</dbReference>
<dbReference type="GO" id="GO:0006260">
    <property type="term" value="P:DNA replication"/>
    <property type="evidence" value="ECO:0007669"/>
    <property type="project" value="UniProtKB-KW"/>
</dbReference>
<dbReference type="InterPro" id="IPR050817">
    <property type="entry name" value="DjlA_DnaK_co-chaperone"/>
</dbReference>
<dbReference type="SUPFAM" id="SSF46565">
    <property type="entry name" value="Chaperone J-domain"/>
    <property type="match status" value="1"/>
</dbReference>
<evidence type="ECO:0000313" key="3">
    <source>
        <dbReference type="EMBL" id="SKA90914.1"/>
    </source>
</evidence>
<keyword evidence="4" id="KW-1185">Reference proteome</keyword>
<evidence type="ECO:0000256" key="1">
    <source>
        <dbReference type="ARBA" id="ARBA00022705"/>
    </source>
</evidence>
<dbReference type="CDD" id="cd06257">
    <property type="entry name" value="DnaJ"/>
    <property type="match status" value="1"/>
</dbReference>
<sequence>MTDPYSVLGITPSADDETIKKAYRKKCKEYHPDLHPDDPSAEEHFKEVQAAYSEIMRIKQGGGASYSAGGQRYGSSQSGYSQQYQDPFSGAGFGFGPFGFGYYSTSGSSGRQSYGSAAGDPELRAAANYIRSGFYEEAMNTLNGIPTANRTAQWHYYAALANQGLGNNIRAQEEARTAVSMEPNNYAYQNLLDQLQSPGRSYTSYQQPYAQPSGSPGSFCLSFWMYLLVCNILSWCCCGGRGGFFIC</sequence>
<evidence type="ECO:0000259" key="2">
    <source>
        <dbReference type="PROSITE" id="PS50076"/>
    </source>
</evidence>
<dbReference type="STRING" id="745368.SAMN02745178_02081"/>
<dbReference type="GeneID" id="93338532"/>
<dbReference type="EMBL" id="FUYF01000012">
    <property type="protein sequence ID" value="SKA90914.1"/>
    <property type="molecule type" value="Genomic_DNA"/>
</dbReference>
<dbReference type="RefSeq" id="WP_078784952.1">
    <property type="nucleotide sequence ID" value="NZ_CABIYV010000007.1"/>
</dbReference>
<evidence type="ECO:0000313" key="4">
    <source>
        <dbReference type="Proteomes" id="UP000190286"/>
    </source>
</evidence>
<feature type="domain" description="J" evidence="2">
    <location>
        <begin position="3"/>
        <end position="70"/>
    </location>
</feature>
<dbReference type="PROSITE" id="PS50076">
    <property type="entry name" value="DNAJ_2"/>
    <property type="match status" value="1"/>
</dbReference>
<dbReference type="PANTHER" id="PTHR24074">
    <property type="entry name" value="CO-CHAPERONE PROTEIN DJLA"/>
    <property type="match status" value="1"/>
</dbReference>
<dbReference type="InterPro" id="IPR036869">
    <property type="entry name" value="J_dom_sf"/>
</dbReference>
<dbReference type="OrthoDB" id="9779889at2"/>